<accession>A0A934HT54</accession>
<sequence length="610" mass="66975">MIAPIHPEPNESLDGYLRRLAEAELWADVTDLLGGVGLQYGRRLIEDADEVERLLELPEGILNPLLPSAKASAARFNWRFERHHSAPVCPECISTGRPHHQAWRHAFVTSCVEHELVLIDSCPMCLEQLRPGAGGYGSCSCGCPLDRLVHKKAADWELAISAVIGGQMHPARATLPPSLAFRNPSDIGSFLHFLGGSQSPAITGKPGKLPFPKTVKEAQSFLADAQHLLCNWPMGFQHEVSARLAAGDQTASSAPARLGKWYHSLMQFTDKAYLDFRAVLEDVVAREFDGAYTGGAVGTETERDWVSAAEAARLIGISAERIVDAVSKDLIDGQIFSSGFGHRHTTVRRAVIDQVLTDRARFIDKTSAREQLGISRKQFDLLVRSKFVSEALPAERPPLVDGLFDRVALTQIVAGIARQSSPVVAKSIAFRELNLRFTTDLKGLNEVLRLIANGELRPDLDSTGGKLAEFRFDREEVERVLKEMRRGPGYTVQEVAALTGWKAQCISRWCLQGLLEHEEFDHAGAVGRVVRADALARFQETYVPVSVLARQAGTSPRHLIRMLTQQGIEPVGAFQDGKAWRGHLVALAPLASFAIAHASSDASHYARHDL</sequence>
<keyword evidence="3" id="KW-1185">Reference proteome</keyword>
<dbReference type="InterPro" id="IPR009492">
    <property type="entry name" value="TniQ"/>
</dbReference>
<dbReference type="RefSeq" id="WP_198686948.1">
    <property type="nucleotide sequence ID" value="NZ_JAEIJD010000017.1"/>
</dbReference>
<evidence type="ECO:0000313" key="3">
    <source>
        <dbReference type="Proteomes" id="UP000613255"/>
    </source>
</evidence>
<protein>
    <submittedName>
        <fullName evidence="2">TniQ family protein</fullName>
    </submittedName>
</protein>
<proteinExistence type="predicted"/>
<organism evidence="2 3">
    <name type="scientific">Pontibaca salina</name>
    <dbReference type="NCBI Taxonomy" id="2795731"/>
    <lineage>
        <taxon>Bacteria</taxon>
        <taxon>Pseudomonadati</taxon>
        <taxon>Pseudomonadota</taxon>
        <taxon>Alphaproteobacteria</taxon>
        <taxon>Rhodobacterales</taxon>
        <taxon>Roseobacteraceae</taxon>
        <taxon>Pontibaca</taxon>
    </lineage>
</organism>
<dbReference type="EMBL" id="JAEIJD010000017">
    <property type="protein sequence ID" value="MBI6630922.1"/>
    <property type="molecule type" value="Genomic_DNA"/>
</dbReference>
<feature type="domain" description="TniQ" evidence="1">
    <location>
        <begin position="6"/>
        <end position="118"/>
    </location>
</feature>
<evidence type="ECO:0000259" key="1">
    <source>
        <dbReference type="Pfam" id="PF06527"/>
    </source>
</evidence>
<dbReference type="AlphaFoldDB" id="A0A934HT54"/>
<gene>
    <name evidence="2" type="ORF">JAO82_13645</name>
</gene>
<dbReference type="Proteomes" id="UP000613255">
    <property type="component" value="Unassembled WGS sequence"/>
</dbReference>
<reference evidence="2" key="1">
    <citation type="submission" date="2020-12" db="EMBL/GenBank/DDBJ databases">
        <title>Pontibaca salina gen. nov., sp. nov., isolated from marine sediment.</title>
        <authorList>
            <person name="Bo J."/>
            <person name="Wang S."/>
            <person name="Song X."/>
            <person name="Du Z."/>
        </authorList>
    </citation>
    <scope>NUCLEOTIDE SEQUENCE</scope>
    <source>
        <strain evidence="2">S1109L</strain>
    </source>
</reference>
<comment type="caution">
    <text evidence="2">The sequence shown here is derived from an EMBL/GenBank/DDBJ whole genome shotgun (WGS) entry which is preliminary data.</text>
</comment>
<dbReference type="Pfam" id="PF06527">
    <property type="entry name" value="TniQ"/>
    <property type="match status" value="1"/>
</dbReference>
<name>A0A934HT54_9RHOB</name>
<evidence type="ECO:0000313" key="2">
    <source>
        <dbReference type="EMBL" id="MBI6630922.1"/>
    </source>
</evidence>